<protein>
    <submittedName>
        <fullName evidence="1">Uncharacterized protein</fullName>
    </submittedName>
</protein>
<sequence length="339" mass="36772">MALVTGDFGVQAGTSDRSSYHFAETGLDPAATLSVTILSKYCNQFVIYHQASTLASGRPPTHVRALPCLSALQPFGKQILPPRPCPPSRCLFRRAFPVLTAKLAIVVMVGSRAHAGVEWVLFWLHSTVSLAASAYPVPPIVVSFILERMQLPSSVVEHLRGNAGRRAASSFDNVEITIENDTGRATIAVQHANYIELVATGTPTAGRNPLPAYAAPAVSFTAGNKTLTAHKIKFYVRQLLGERTVAALIKRPKGAWVLKKAADVNVPVAVYRLVRRLRGLSVKFELNPIFLGNRSTSFRNIMIMDLDNLSIVLRSIGGGSRLIPCYGDNSRPSCRLLTS</sequence>
<keyword evidence="2" id="KW-1185">Reference proteome</keyword>
<accession>A0A0G4J2D2</accession>
<evidence type="ECO:0000313" key="1">
    <source>
        <dbReference type="EMBL" id="CEP01647.1"/>
    </source>
</evidence>
<dbReference type="EMBL" id="CDSF01000114">
    <property type="protein sequence ID" value="CEP01647.1"/>
    <property type="molecule type" value="Genomic_DNA"/>
</dbReference>
<dbReference type="Proteomes" id="UP000039324">
    <property type="component" value="Unassembled WGS sequence"/>
</dbReference>
<dbReference type="AlphaFoldDB" id="A0A0G4J2D2"/>
<gene>
    <name evidence="1" type="ORF">PBRA_008589</name>
</gene>
<evidence type="ECO:0000313" key="2">
    <source>
        <dbReference type="Proteomes" id="UP000039324"/>
    </source>
</evidence>
<reference evidence="1 2" key="1">
    <citation type="submission" date="2015-02" db="EMBL/GenBank/DDBJ databases">
        <authorList>
            <person name="Chooi Y.-H."/>
        </authorList>
    </citation>
    <scope>NUCLEOTIDE SEQUENCE [LARGE SCALE GENOMIC DNA]</scope>
    <source>
        <strain evidence="1">E3</strain>
    </source>
</reference>
<organism evidence="1 2">
    <name type="scientific">Plasmodiophora brassicae</name>
    <name type="common">Clubroot disease agent</name>
    <dbReference type="NCBI Taxonomy" id="37360"/>
    <lineage>
        <taxon>Eukaryota</taxon>
        <taxon>Sar</taxon>
        <taxon>Rhizaria</taxon>
        <taxon>Endomyxa</taxon>
        <taxon>Phytomyxea</taxon>
        <taxon>Plasmodiophorida</taxon>
        <taxon>Plasmodiophoridae</taxon>
        <taxon>Plasmodiophora</taxon>
    </lineage>
</organism>
<name>A0A0G4J2D2_PLABS</name>
<proteinExistence type="predicted"/>